<protein>
    <submittedName>
        <fullName evidence="2">Pci domain-containing protein</fullName>
    </submittedName>
</protein>
<reference evidence="2 3" key="1">
    <citation type="journal article" date="2017" name="Int. J. Parasitol.">
        <title>The genome of the protozoan parasite Cystoisospora suis and a reverse vaccinology approach to identify vaccine candidates.</title>
        <authorList>
            <person name="Palmieri N."/>
            <person name="Shrestha A."/>
            <person name="Ruttkowski B."/>
            <person name="Beck T."/>
            <person name="Vogl C."/>
            <person name="Tomley F."/>
            <person name="Blake D.P."/>
            <person name="Joachim A."/>
        </authorList>
    </citation>
    <scope>NUCLEOTIDE SEQUENCE [LARGE SCALE GENOMIC DNA]</scope>
    <source>
        <strain evidence="2 3">Wien I</strain>
    </source>
</reference>
<dbReference type="VEuPathDB" id="ToxoDB:CSUI_008360"/>
<dbReference type="Pfam" id="PF08375">
    <property type="entry name" value="Rpn3_C"/>
    <property type="match status" value="1"/>
</dbReference>
<feature type="non-terminal residue" evidence="2">
    <location>
        <position position="70"/>
    </location>
</feature>
<dbReference type="PANTHER" id="PTHR10758">
    <property type="entry name" value="26S PROTEASOME NON-ATPASE REGULATORY SUBUNIT 3/COP9 SIGNALOSOME COMPLEX SUBUNIT 3"/>
    <property type="match status" value="1"/>
</dbReference>
<dbReference type="GO" id="GO:0006511">
    <property type="term" value="P:ubiquitin-dependent protein catabolic process"/>
    <property type="evidence" value="ECO:0007669"/>
    <property type="project" value="TreeGrafter"/>
</dbReference>
<keyword evidence="3" id="KW-1185">Reference proteome</keyword>
<feature type="domain" description="26S proteasome non-ATPase regulatory subunit 3 C-terminal" evidence="1">
    <location>
        <begin position="44"/>
        <end position="70"/>
    </location>
</feature>
<evidence type="ECO:0000259" key="1">
    <source>
        <dbReference type="Pfam" id="PF08375"/>
    </source>
</evidence>
<evidence type="ECO:0000313" key="2">
    <source>
        <dbReference type="EMBL" id="PHJ17816.1"/>
    </source>
</evidence>
<dbReference type="AlphaFoldDB" id="A0A2C6KN47"/>
<name>A0A2C6KN47_9APIC</name>
<sequence length="70" mass="7833">EDVAKKLGLETPESAESIVMKAILDGVIGDAQIHHEQKYTSMSIYSSTEPQKVFNKRITFCLQLHNDAVK</sequence>
<dbReference type="PANTHER" id="PTHR10758:SF2">
    <property type="entry name" value="26S PROTEASOME NON-ATPASE REGULATORY SUBUNIT 3"/>
    <property type="match status" value="1"/>
</dbReference>
<proteinExistence type="predicted"/>
<dbReference type="Proteomes" id="UP000221165">
    <property type="component" value="Unassembled WGS sequence"/>
</dbReference>
<dbReference type="InterPro" id="IPR050756">
    <property type="entry name" value="CSN3"/>
</dbReference>
<organism evidence="2 3">
    <name type="scientific">Cystoisospora suis</name>
    <dbReference type="NCBI Taxonomy" id="483139"/>
    <lineage>
        <taxon>Eukaryota</taxon>
        <taxon>Sar</taxon>
        <taxon>Alveolata</taxon>
        <taxon>Apicomplexa</taxon>
        <taxon>Conoidasida</taxon>
        <taxon>Coccidia</taxon>
        <taxon>Eucoccidiorida</taxon>
        <taxon>Eimeriorina</taxon>
        <taxon>Sarcocystidae</taxon>
        <taxon>Cystoisospora</taxon>
    </lineage>
</organism>
<evidence type="ECO:0000313" key="3">
    <source>
        <dbReference type="Proteomes" id="UP000221165"/>
    </source>
</evidence>
<comment type="caution">
    <text evidence="2">The sequence shown here is derived from an EMBL/GenBank/DDBJ whole genome shotgun (WGS) entry which is preliminary data.</text>
</comment>
<dbReference type="GO" id="GO:0008541">
    <property type="term" value="C:proteasome regulatory particle, lid subcomplex"/>
    <property type="evidence" value="ECO:0007669"/>
    <property type="project" value="TreeGrafter"/>
</dbReference>
<dbReference type="RefSeq" id="XP_067919530.1">
    <property type="nucleotide sequence ID" value="XM_068068494.1"/>
</dbReference>
<dbReference type="InterPro" id="IPR013586">
    <property type="entry name" value="PSMD3_C"/>
</dbReference>
<accession>A0A2C6KN47</accession>
<gene>
    <name evidence="2" type="ORF">CSUI_008360</name>
</gene>
<feature type="non-terminal residue" evidence="2">
    <location>
        <position position="1"/>
    </location>
</feature>
<dbReference type="OrthoDB" id="1713558at2759"/>
<dbReference type="EMBL" id="MIGC01004660">
    <property type="protein sequence ID" value="PHJ17816.1"/>
    <property type="molecule type" value="Genomic_DNA"/>
</dbReference>
<dbReference type="GeneID" id="94431705"/>
<dbReference type="GO" id="GO:0042176">
    <property type="term" value="P:regulation of protein catabolic process"/>
    <property type="evidence" value="ECO:0007669"/>
    <property type="project" value="InterPro"/>
</dbReference>
<dbReference type="GO" id="GO:0030234">
    <property type="term" value="F:enzyme regulator activity"/>
    <property type="evidence" value="ECO:0007669"/>
    <property type="project" value="InterPro"/>
</dbReference>